<evidence type="ECO:0000313" key="2">
    <source>
        <dbReference type="Proteomes" id="UP001595748"/>
    </source>
</evidence>
<name>A0ABV8A1I2_9DEIO</name>
<evidence type="ECO:0008006" key="3">
    <source>
        <dbReference type="Google" id="ProtNLM"/>
    </source>
</evidence>
<accession>A0ABV8A1I2</accession>
<dbReference type="EMBL" id="JBHRZF010000013">
    <property type="protein sequence ID" value="MFC3859513.1"/>
    <property type="molecule type" value="Genomic_DNA"/>
</dbReference>
<reference evidence="2" key="1">
    <citation type="journal article" date="2019" name="Int. J. Syst. Evol. Microbiol.">
        <title>The Global Catalogue of Microorganisms (GCM) 10K type strain sequencing project: providing services to taxonomists for standard genome sequencing and annotation.</title>
        <authorList>
            <consortium name="The Broad Institute Genomics Platform"/>
            <consortium name="The Broad Institute Genome Sequencing Center for Infectious Disease"/>
            <person name="Wu L."/>
            <person name="Ma J."/>
        </authorList>
    </citation>
    <scope>NUCLEOTIDE SEQUENCE [LARGE SCALE GENOMIC DNA]</scope>
    <source>
        <strain evidence="2">CCTCC AB 2013263</strain>
    </source>
</reference>
<dbReference type="RefSeq" id="WP_380075675.1">
    <property type="nucleotide sequence ID" value="NZ_JBHRZF010000013.1"/>
</dbReference>
<comment type="caution">
    <text evidence="1">The sequence shown here is derived from an EMBL/GenBank/DDBJ whole genome shotgun (WGS) entry which is preliminary data.</text>
</comment>
<keyword evidence="2" id="KW-1185">Reference proteome</keyword>
<dbReference type="Proteomes" id="UP001595748">
    <property type="component" value="Unassembled WGS sequence"/>
</dbReference>
<gene>
    <name evidence="1" type="ORF">ACFOPQ_01830</name>
</gene>
<sequence length="226" mass="25492">MKSDTLTVNRHALLRFMNEGDKSANGHHSAMTAFLGEPLAAALVLHYLKGQGKNAEIVSWKVTPGTTKGQRLDVWIADGAGTLYQTEIKMWAGNAIGGLRLKPGLTRDELSERGRKQWAERLWNSEKNEFLAEAVGKVLKPMQPPVGFPNPSIQPLLCLWWLVQPSEEKGPWFHVPIQHDRFKTVNVFSLTAYLMSLEEENLTLYMPVVKERLNWLRLLLPGEPSP</sequence>
<protein>
    <recommendedName>
        <fullName evidence="3">NERD domain-containing protein</fullName>
    </recommendedName>
</protein>
<proteinExistence type="predicted"/>
<evidence type="ECO:0000313" key="1">
    <source>
        <dbReference type="EMBL" id="MFC3859513.1"/>
    </source>
</evidence>
<organism evidence="1 2">
    <name type="scientific">Deinococcus antarcticus</name>
    <dbReference type="NCBI Taxonomy" id="1298767"/>
    <lineage>
        <taxon>Bacteria</taxon>
        <taxon>Thermotogati</taxon>
        <taxon>Deinococcota</taxon>
        <taxon>Deinococci</taxon>
        <taxon>Deinococcales</taxon>
        <taxon>Deinococcaceae</taxon>
        <taxon>Deinococcus</taxon>
    </lineage>
</organism>